<dbReference type="Proteomes" id="UP000749559">
    <property type="component" value="Unassembled WGS sequence"/>
</dbReference>
<reference evidence="2" key="1">
    <citation type="submission" date="2022-03" db="EMBL/GenBank/DDBJ databases">
        <authorList>
            <person name="Martin C."/>
        </authorList>
    </citation>
    <scope>NUCLEOTIDE SEQUENCE</scope>
</reference>
<accession>A0A8S4PEZ3</accession>
<dbReference type="EMBL" id="CAIIXF020000008">
    <property type="protein sequence ID" value="CAH1792510.1"/>
    <property type="molecule type" value="Genomic_DNA"/>
</dbReference>
<proteinExistence type="predicted"/>
<sequence>MYAPVYNTEYSSNYTHGPGEYVSTNAANIQNQTWNPATGTNGQMLTQSSMGPPQMAPPSYEAVYGSSNGAGQMSSRTPYEVGSVHPQHFRTMRSTQVEPMGTTLRTTFYGEENLPDSYEAVHSSEAWSYDARWQGKASGEFSKDLSPSWQEWSAISKSPPYINCSPQQNMEQYKTQIP</sequence>
<dbReference type="AlphaFoldDB" id="A0A8S4PEZ3"/>
<evidence type="ECO:0000256" key="1">
    <source>
        <dbReference type="SAM" id="MobiDB-lite"/>
    </source>
</evidence>
<gene>
    <name evidence="2" type="ORF">OFUS_LOCUS17468</name>
</gene>
<evidence type="ECO:0000313" key="3">
    <source>
        <dbReference type="Proteomes" id="UP000749559"/>
    </source>
</evidence>
<keyword evidence="3" id="KW-1185">Reference proteome</keyword>
<protein>
    <submittedName>
        <fullName evidence="2">Uncharacterized protein</fullName>
    </submittedName>
</protein>
<name>A0A8S4PEZ3_OWEFU</name>
<evidence type="ECO:0000313" key="2">
    <source>
        <dbReference type="EMBL" id="CAH1792510.1"/>
    </source>
</evidence>
<comment type="caution">
    <text evidence="2">The sequence shown here is derived from an EMBL/GenBank/DDBJ whole genome shotgun (WGS) entry which is preliminary data.</text>
</comment>
<organism evidence="2 3">
    <name type="scientific">Owenia fusiformis</name>
    <name type="common">Polychaete worm</name>
    <dbReference type="NCBI Taxonomy" id="6347"/>
    <lineage>
        <taxon>Eukaryota</taxon>
        <taxon>Metazoa</taxon>
        <taxon>Spiralia</taxon>
        <taxon>Lophotrochozoa</taxon>
        <taxon>Annelida</taxon>
        <taxon>Polychaeta</taxon>
        <taxon>Sedentaria</taxon>
        <taxon>Canalipalpata</taxon>
        <taxon>Sabellida</taxon>
        <taxon>Oweniida</taxon>
        <taxon>Oweniidae</taxon>
        <taxon>Owenia</taxon>
    </lineage>
</organism>
<feature type="compositionally biased region" description="Polar residues" evidence="1">
    <location>
        <begin position="32"/>
        <end position="51"/>
    </location>
</feature>
<feature type="region of interest" description="Disordered" evidence="1">
    <location>
        <begin position="32"/>
        <end position="57"/>
    </location>
</feature>